<dbReference type="InterPro" id="IPR037035">
    <property type="entry name" value="GK-like_C_sf"/>
</dbReference>
<reference evidence="5 6" key="1">
    <citation type="submission" date="2020-08" db="EMBL/GenBank/DDBJ databases">
        <title>Aphidius gifuensis genome sequencing and assembly.</title>
        <authorList>
            <person name="Du Z."/>
        </authorList>
    </citation>
    <scope>NUCLEOTIDE SEQUENCE [LARGE SCALE GENOMIC DNA]</scope>
    <source>
        <strain evidence="5">YNYX2018</strain>
        <tissue evidence="5">Adults</tissue>
    </source>
</reference>
<dbReference type="GO" id="GO:0008887">
    <property type="term" value="F:glycerate kinase activity"/>
    <property type="evidence" value="ECO:0007669"/>
    <property type="project" value="InterPro"/>
</dbReference>
<sequence length="536" mass="59837">MFVAIKIITNKQFTIRNFKCTRKAMENFEIKKIRDDIKNVFLAGIEAVKPEVIIKNKIKINNEKLIIDNDNCIEINNNIYMIGFGKAVMGMSMMMEKILGQRLKNGIVSIPRGSINNHAKNINISGDKIKQEISNVINYRENGINNQPDEETLATTRDIINMSNNLSANDVIIILISGGGSALLTMPIINISLDVKLSICKKLHNAGANIKELNMIRQKLSIVKAGGLAKAAYPAKIIGLIMSDVIDDPVDLIASGPTVFSHKNSTVDVLKKYHIYDDLDENLKTIFNSVDDGDNDLSIMLDDKGKFKHVNNFIICNNKTAIQAIQDECFRKNLKSIILFDNLEGMVDDISKMYSILTKLICQTWSNDLSSNEFINIIKSDSRLSKINEDKINEILLLINSSDVREIILISGGEPSIVVKGSGKGGRNQHLALLFSRDYANQVKSQFESFDKFKVVFFSGGTDGQDGPTDAAGAFGYPELILNNDAENKLNAEFHLEHNDSYNFYKNINNSEDLLITGLTGTNVMDIHLIYIFKKI</sequence>
<dbReference type="Gene3D" id="3.40.1480.10">
    <property type="entry name" value="MOFRL domain"/>
    <property type="match status" value="1"/>
</dbReference>
<evidence type="ECO:0000256" key="2">
    <source>
        <dbReference type="SAM" id="Phobius"/>
    </source>
</evidence>
<comment type="caution">
    <text evidence="5">The sequence shown here is derived from an EMBL/GenBank/DDBJ whole genome shotgun (WGS) entry which is preliminary data.</text>
</comment>
<dbReference type="SUPFAM" id="SSF82544">
    <property type="entry name" value="GckA/TtuD-like"/>
    <property type="match status" value="1"/>
</dbReference>
<dbReference type="EMBL" id="JACMRX010000002">
    <property type="protein sequence ID" value="KAF7995805.1"/>
    <property type="molecule type" value="Genomic_DNA"/>
</dbReference>
<evidence type="ECO:0000259" key="4">
    <source>
        <dbReference type="Pfam" id="PF13660"/>
    </source>
</evidence>
<comment type="similarity">
    <text evidence="1">Belongs to the glycerate kinase type-2 family.</text>
</comment>
<keyword evidence="2" id="KW-0812">Transmembrane</keyword>
<dbReference type="Pfam" id="PF13660">
    <property type="entry name" value="DUF4147"/>
    <property type="match status" value="1"/>
</dbReference>
<dbReference type="GO" id="GO:0005737">
    <property type="term" value="C:cytoplasm"/>
    <property type="evidence" value="ECO:0007669"/>
    <property type="project" value="TreeGrafter"/>
</dbReference>
<keyword evidence="6" id="KW-1185">Reference proteome</keyword>
<dbReference type="InterPro" id="IPR039760">
    <property type="entry name" value="MOFRL_protein"/>
</dbReference>
<dbReference type="Gene3D" id="3.40.50.10180">
    <property type="entry name" value="Glycerate kinase, MOFRL-like N-terminal domain"/>
    <property type="match status" value="1"/>
</dbReference>
<proteinExistence type="inferred from homology"/>
<evidence type="ECO:0000259" key="3">
    <source>
        <dbReference type="Pfam" id="PF05161"/>
    </source>
</evidence>
<keyword evidence="2" id="KW-0472">Membrane</keyword>
<evidence type="ECO:0008006" key="7">
    <source>
        <dbReference type="Google" id="ProtNLM"/>
    </source>
</evidence>
<keyword evidence="2" id="KW-1133">Transmembrane helix</keyword>
<feature type="domain" description="MOFRL" evidence="3">
    <location>
        <begin position="408"/>
        <end position="526"/>
    </location>
</feature>
<organism evidence="5 6">
    <name type="scientific">Aphidius gifuensis</name>
    <name type="common">Parasitoid wasp</name>
    <dbReference type="NCBI Taxonomy" id="684658"/>
    <lineage>
        <taxon>Eukaryota</taxon>
        <taxon>Metazoa</taxon>
        <taxon>Ecdysozoa</taxon>
        <taxon>Arthropoda</taxon>
        <taxon>Hexapoda</taxon>
        <taxon>Insecta</taxon>
        <taxon>Pterygota</taxon>
        <taxon>Neoptera</taxon>
        <taxon>Endopterygota</taxon>
        <taxon>Hymenoptera</taxon>
        <taxon>Apocrita</taxon>
        <taxon>Ichneumonoidea</taxon>
        <taxon>Braconidae</taxon>
        <taxon>Aphidiinae</taxon>
        <taxon>Aphidius</taxon>
    </lineage>
</organism>
<dbReference type="InterPro" id="IPR025286">
    <property type="entry name" value="MOFRL_assoc_dom"/>
</dbReference>
<dbReference type="InterPro" id="IPR038614">
    <property type="entry name" value="GK_N_sf"/>
</dbReference>
<name>A0A834XYD0_APHGI</name>
<dbReference type="Proteomes" id="UP000639338">
    <property type="component" value="Unassembled WGS sequence"/>
</dbReference>
<dbReference type="AlphaFoldDB" id="A0A834XYD0"/>
<dbReference type="PANTHER" id="PTHR12227:SF0">
    <property type="entry name" value="GLYCERATE KINASE"/>
    <property type="match status" value="1"/>
</dbReference>
<feature type="domain" description="MOFRL-associated" evidence="4">
    <location>
        <begin position="37"/>
        <end position="287"/>
    </location>
</feature>
<dbReference type="PANTHER" id="PTHR12227">
    <property type="entry name" value="GLYCERATE KINASE"/>
    <property type="match status" value="1"/>
</dbReference>
<feature type="transmembrane region" description="Helical" evidence="2">
    <location>
        <begin position="171"/>
        <end position="193"/>
    </location>
</feature>
<accession>A0A834XYD0</accession>
<gene>
    <name evidence="5" type="ORF">HCN44_006912</name>
</gene>
<dbReference type="InterPro" id="IPR007835">
    <property type="entry name" value="MOFRL"/>
</dbReference>
<evidence type="ECO:0000256" key="1">
    <source>
        <dbReference type="ARBA" id="ARBA00005393"/>
    </source>
</evidence>
<evidence type="ECO:0000313" key="5">
    <source>
        <dbReference type="EMBL" id="KAF7995805.1"/>
    </source>
</evidence>
<protein>
    <recommendedName>
        <fullName evidence="7">Glycerate kinase</fullName>
    </recommendedName>
</protein>
<dbReference type="Pfam" id="PF05161">
    <property type="entry name" value="MOFRL"/>
    <property type="match status" value="1"/>
</dbReference>
<evidence type="ECO:0000313" key="6">
    <source>
        <dbReference type="Proteomes" id="UP000639338"/>
    </source>
</evidence>
<dbReference type="OrthoDB" id="44918at2759"/>